<evidence type="ECO:0000256" key="2">
    <source>
        <dbReference type="ARBA" id="ARBA00022649"/>
    </source>
</evidence>
<dbReference type="EMBL" id="BAAANL010000006">
    <property type="protein sequence ID" value="GAA1870123.1"/>
    <property type="molecule type" value="Genomic_DNA"/>
</dbReference>
<keyword evidence="5 8" id="KW-0378">Hydrolase</keyword>
<dbReference type="EC" id="3.1.-.-" evidence="8"/>
<evidence type="ECO:0000256" key="7">
    <source>
        <dbReference type="ARBA" id="ARBA00038093"/>
    </source>
</evidence>
<feature type="domain" description="PIN" evidence="9">
    <location>
        <begin position="4"/>
        <end position="125"/>
    </location>
</feature>
<evidence type="ECO:0000256" key="8">
    <source>
        <dbReference type="HAMAP-Rule" id="MF_00265"/>
    </source>
</evidence>
<comment type="similarity">
    <text evidence="7 8">Belongs to the PINc/VapC protein family.</text>
</comment>
<dbReference type="PANTHER" id="PTHR33653:SF1">
    <property type="entry name" value="RIBONUCLEASE VAPC2"/>
    <property type="match status" value="1"/>
</dbReference>
<reference evidence="10 11" key="1">
    <citation type="journal article" date="2019" name="Int. J. Syst. Evol. Microbiol.">
        <title>The Global Catalogue of Microorganisms (GCM) 10K type strain sequencing project: providing services to taxonomists for standard genome sequencing and annotation.</title>
        <authorList>
            <consortium name="The Broad Institute Genomics Platform"/>
            <consortium name="The Broad Institute Genome Sequencing Center for Infectious Disease"/>
            <person name="Wu L."/>
            <person name="Ma J."/>
        </authorList>
    </citation>
    <scope>NUCLEOTIDE SEQUENCE [LARGE SCALE GENOMIC DNA]</scope>
    <source>
        <strain evidence="10 11">JCM 14326</strain>
    </source>
</reference>
<evidence type="ECO:0000256" key="1">
    <source>
        <dbReference type="ARBA" id="ARBA00001946"/>
    </source>
</evidence>
<comment type="caution">
    <text evidence="10">The sequence shown here is derived from an EMBL/GenBank/DDBJ whole genome shotgun (WGS) entry which is preliminary data.</text>
</comment>
<dbReference type="PANTHER" id="PTHR33653">
    <property type="entry name" value="RIBONUCLEASE VAPC2"/>
    <property type="match status" value="1"/>
</dbReference>
<keyword evidence="6 8" id="KW-0460">Magnesium</keyword>
<keyword evidence="2 8" id="KW-1277">Toxin-antitoxin system</keyword>
<dbReference type="RefSeq" id="WP_344104669.1">
    <property type="nucleotide sequence ID" value="NZ_BAAANL010000006.1"/>
</dbReference>
<keyword evidence="8" id="KW-0800">Toxin</keyword>
<feature type="binding site" evidence="8">
    <location>
        <position position="105"/>
    </location>
    <ligand>
        <name>Mg(2+)</name>
        <dbReference type="ChEBI" id="CHEBI:18420"/>
    </ligand>
</feature>
<evidence type="ECO:0000259" key="9">
    <source>
        <dbReference type="Pfam" id="PF01850"/>
    </source>
</evidence>
<organism evidence="10 11">
    <name type="scientific">Myceligenerans crystallogenes</name>
    <dbReference type="NCBI Taxonomy" id="316335"/>
    <lineage>
        <taxon>Bacteria</taxon>
        <taxon>Bacillati</taxon>
        <taxon>Actinomycetota</taxon>
        <taxon>Actinomycetes</taxon>
        <taxon>Micrococcales</taxon>
        <taxon>Promicromonosporaceae</taxon>
        <taxon>Myceligenerans</taxon>
    </lineage>
</organism>
<dbReference type="InterPro" id="IPR050556">
    <property type="entry name" value="Type_II_TA_system_RNase"/>
</dbReference>
<gene>
    <name evidence="8" type="primary">vapC</name>
    <name evidence="10" type="ORF">GCM10009751_31420</name>
</gene>
<dbReference type="HAMAP" id="MF_00265">
    <property type="entry name" value="VapC_Nob1"/>
    <property type="match status" value="1"/>
</dbReference>
<evidence type="ECO:0000256" key="6">
    <source>
        <dbReference type="ARBA" id="ARBA00022842"/>
    </source>
</evidence>
<dbReference type="Pfam" id="PF01850">
    <property type="entry name" value="PIN"/>
    <property type="match status" value="1"/>
</dbReference>
<sequence>MPLYLLDTNVISELRKKPHRRDDRFNTWLQSVTGHDTYLSVITVGELTAGVLAMERKDPAQGALLRSWLEDEVLPDFTGRILPVTREIAEREARLQVPDPRPKADALIAATALTHNMTMVTRNTADFSGTGTDLVNPWDAATH</sequence>
<keyword evidence="4 8" id="KW-0479">Metal-binding</keyword>
<keyword evidence="3 8" id="KW-0540">Nuclease</keyword>
<dbReference type="Proteomes" id="UP001501094">
    <property type="component" value="Unassembled WGS sequence"/>
</dbReference>
<evidence type="ECO:0000313" key="11">
    <source>
        <dbReference type="Proteomes" id="UP001501094"/>
    </source>
</evidence>
<keyword evidence="11" id="KW-1185">Reference proteome</keyword>
<comment type="function">
    <text evidence="8">Toxic component of a toxin-antitoxin (TA) system. An RNase.</text>
</comment>
<dbReference type="CDD" id="cd18746">
    <property type="entry name" value="PIN_VapC4-5_FitB-like"/>
    <property type="match status" value="1"/>
</dbReference>
<name>A0ABN2NJ37_9MICO</name>
<dbReference type="InterPro" id="IPR029060">
    <property type="entry name" value="PIN-like_dom_sf"/>
</dbReference>
<evidence type="ECO:0000256" key="4">
    <source>
        <dbReference type="ARBA" id="ARBA00022723"/>
    </source>
</evidence>
<comment type="cofactor">
    <cofactor evidence="1 8">
        <name>Mg(2+)</name>
        <dbReference type="ChEBI" id="CHEBI:18420"/>
    </cofactor>
</comment>
<dbReference type="SUPFAM" id="SSF88723">
    <property type="entry name" value="PIN domain-like"/>
    <property type="match status" value="1"/>
</dbReference>
<dbReference type="Gene3D" id="3.40.50.1010">
    <property type="entry name" value="5'-nuclease"/>
    <property type="match status" value="1"/>
</dbReference>
<accession>A0ABN2NJ37</accession>
<feature type="binding site" evidence="8">
    <location>
        <position position="7"/>
    </location>
    <ligand>
        <name>Mg(2+)</name>
        <dbReference type="ChEBI" id="CHEBI:18420"/>
    </ligand>
</feature>
<evidence type="ECO:0000256" key="5">
    <source>
        <dbReference type="ARBA" id="ARBA00022801"/>
    </source>
</evidence>
<proteinExistence type="inferred from homology"/>
<dbReference type="InterPro" id="IPR002716">
    <property type="entry name" value="PIN_dom"/>
</dbReference>
<dbReference type="InterPro" id="IPR022907">
    <property type="entry name" value="VapC_family"/>
</dbReference>
<evidence type="ECO:0000256" key="3">
    <source>
        <dbReference type="ARBA" id="ARBA00022722"/>
    </source>
</evidence>
<protein>
    <recommendedName>
        <fullName evidence="8">Ribonuclease VapC</fullName>
        <shortName evidence="8">RNase VapC</shortName>
        <ecNumber evidence="8">3.1.-.-</ecNumber>
    </recommendedName>
    <alternativeName>
        <fullName evidence="8">Toxin VapC</fullName>
    </alternativeName>
</protein>
<evidence type="ECO:0000313" key="10">
    <source>
        <dbReference type="EMBL" id="GAA1870123.1"/>
    </source>
</evidence>